<evidence type="ECO:0000256" key="1">
    <source>
        <dbReference type="SAM" id="Phobius"/>
    </source>
</evidence>
<keyword evidence="2" id="KW-0614">Plasmid</keyword>
<sequence>MPDKRKAAVGKKRHQMPHVHSLEVVPRITMRLFTVWAIMWLMVFSIVIFYLMNRKIGIGEKNLLESSILPWIVVSSSILMRLLSLKRHINTKFFSDYLFRIVQPFISIMVIEYSILFLTKYKPIFVEIFICSTVSILTIIISLVSLILLSFFSFKLYGAELPNPWE</sequence>
<name>A5FU11_ACICJ</name>
<geneLocation type="plasmid" evidence="2 3">
    <name>pACRY03</name>
</geneLocation>
<keyword evidence="1" id="KW-0472">Membrane</keyword>
<dbReference type="HOGENOM" id="CLU_1599150_0_0_5"/>
<dbReference type="Proteomes" id="UP000000245">
    <property type="component" value="Plasmid pACRY03"/>
</dbReference>
<feature type="transmembrane region" description="Helical" evidence="1">
    <location>
        <begin position="32"/>
        <end position="52"/>
    </location>
</feature>
<proteinExistence type="predicted"/>
<gene>
    <name evidence="2" type="ordered locus">Acry_3491</name>
</gene>
<protein>
    <recommendedName>
        <fullName evidence="4">Transmembrane protein</fullName>
    </recommendedName>
</protein>
<feature type="transmembrane region" description="Helical" evidence="1">
    <location>
        <begin position="124"/>
        <end position="152"/>
    </location>
</feature>
<reference evidence="2 3" key="1">
    <citation type="submission" date="2007-05" db="EMBL/GenBank/DDBJ databases">
        <title>Complete sequence of plasmid3 pACRY03 of Acidiphilium cryptum JF-5.</title>
        <authorList>
            <consortium name="US DOE Joint Genome Institute"/>
            <person name="Copeland A."/>
            <person name="Lucas S."/>
            <person name="Lapidus A."/>
            <person name="Barry K."/>
            <person name="Detter J.C."/>
            <person name="Glavina del Rio T."/>
            <person name="Hammon N."/>
            <person name="Israni S."/>
            <person name="Dalin E."/>
            <person name="Tice H."/>
            <person name="Pitluck S."/>
            <person name="Sims D."/>
            <person name="Brettin T."/>
            <person name="Bruce D."/>
            <person name="Han C."/>
            <person name="Schmutz J."/>
            <person name="Larimer F."/>
            <person name="Land M."/>
            <person name="Hauser L."/>
            <person name="Kyrpides N."/>
            <person name="Kim E."/>
            <person name="Magnuson T."/>
            <person name="Richardson P."/>
        </authorList>
    </citation>
    <scope>NUCLEOTIDE SEQUENCE [LARGE SCALE GENOMIC DNA]</scope>
    <source>
        <strain evidence="3">JF-5</strain>
        <plasmid evidence="3">Plasmid pACRY03</plasmid>
    </source>
</reference>
<feature type="transmembrane region" description="Helical" evidence="1">
    <location>
        <begin position="97"/>
        <end position="118"/>
    </location>
</feature>
<keyword evidence="1" id="KW-1133">Transmembrane helix</keyword>
<dbReference type="AlphaFoldDB" id="A5FU11"/>
<evidence type="ECO:0000313" key="2">
    <source>
        <dbReference type="EMBL" id="ABQ29093.1"/>
    </source>
</evidence>
<evidence type="ECO:0008006" key="4">
    <source>
        <dbReference type="Google" id="ProtNLM"/>
    </source>
</evidence>
<accession>A5FU11</accession>
<evidence type="ECO:0000313" key="3">
    <source>
        <dbReference type="Proteomes" id="UP000000245"/>
    </source>
</evidence>
<keyword evidence="1" id="KW-0812">Transmembrane</keyword>
<feature type="transmembrane region" description="Helical" evidence="1">
    <location>
        <begin position="68"/>
        <end position="85"/>
    </location>
</feature>
<dbReference type="KEGG" id="acr:Acry_3491"/>
<dbReference type="EMBL" id="CP000691">
    <property type="protein sequence ID" value="ABQ29093.1"/>
    <property type="molecule type" value="Genomic_DNA"/>
</dbReference>
<organism evidence="2 3">
    <name type="scientific">Acidiphilium cryptum (strain JF-5)</name>
    <dbReference type="NCBI Taxonomy" id="349163"/>
    <lineage>
        <taxon>Bacteria</taxon>
        <taxon>Pseudomonadati</taxon>
        <taxon>Pseudomonadota</taxon>
        <taxon>Alphaproteobacteria</taxon>
        <taxon>Acetobacterales</taxon>
        <taxon>Acidocellaceae</taxon>
        <taxon>Acidiphilium</taxon>
    </lineage>
</organism>
<keyword evidence="3" id="KW-1185">Reference proteome</keyword>